<dbReference type="GO" id="GO:0008483">
    <property type="term" value="F:transaminase activity"/>
    <property type="evidence" value="ECO:0007669"/>
    <property type="project" value="UniProtKB-KW"/>
</dbReference>
<dbReference type="FunFam" id="3.90.1150.10:FF:000068">
    <property type="entry name" value="LPS biosynthesis protein"/>
    <property type="match status" value="1"/>
</dbReference>
<proteinExistence type="inferred from homology"/>
<dbReference type="RefSeq" id="WP_011769185.1">
    <property type="nucleotide sequence ID" value="NC_008709.1"/>
</dbReference>
<protein>
    <submittedName>
        <fullName evidence="5">DegT/DnrJ/EryC1/StrS aminotransferase</fullName>
    </submittedName>
</protein>
<name>A1ST07_PSYIN</name>
<dbReference type="SUPFAM" id="SSF53383">
    <property type="entry name" value="PLP-dependent transferases"/>
    <property type="match status" value="1"/>
</dbReference>
<dbReference type="PANTHER" id="PTHR30244:SF34">
    <property type="entry name" value="DTDP-4-AMINO-4,6-DIDEOXYGALACTOSE TRANSAMINASE"/>
    <property type="match status" value="1"/>
</dbReference>
<keyword evidence="5" id="KW-0032">Aminotransferase</keyword>
<dbReference type="Gene3D" id="3.90.1150.10">
    <property type="entry name" value="Aspartate Aminotransferase, domain 1"/>
    <property type="match status" value="1"/>
</dbReference>
<comment type="cofactor">
    <cofactor evidence="1">
        <name>pyridoxal 5'-phosphate</name>
        <dbReference type="ChEBI" id="CHEBI:597326"/>
    </cofactor>
</comment>
<evidence type="ECO:0000256" key="2">
    <source>
        <dbReference type="ARBA" id="ARBA00022898"/>
    </source>
</evidence>
<gene>
    <name evidence="5" type="ordered locus">Ping_0775</name>
</gene>
<dbReference type="STRING" id="357804.Ping_0775"/>
<dbReference type="AlphaFoldDB" id="A1ST07"/>
<dbReference type="GO" id="GO:0030170">
    <property type="term" value="F:pyridoxal phosphate binding"/>
    <property type="evidence" value="ECO:0007669"/>
    <property type="project" value="TreeGrafter"/>
</dbReference>
<accession>A1ST07</accession>
<dbReference type="InterPro" id="IPR000653">
    <property type="entry name" value="DegT/StrS_aminotransferase"/>
</dbReference>
<sequence length="437" mass="48663">MSKELIRKQIAELVDQYAAIEYAPKEFVGGETVVPPSGKVLGANELKMMVEASLDGWLTAGRFNDAFEKRLGEYLGVPYVMTTTSGSSANLLALTALTSPKLGDRQLKPGDEVITVAAGFPTTVNPIIQNGLIPVFVDVDIPTYNINAKLIEAAVTDKTKAIMIAHTLGNTFDLTEVKRVTDKHNLWLIEDSCDALGSTYNGQMVGTFGDIATVSFYPAHHITMGEGGAVFTKDKELRKLLESFRDWGRDCYCPPGCDNTCGKRFDQQLGSLPQGYDHKYTYSHLGYNLKITDMQAACGLAQMDRVEELVQARKDNFKYLVKGLASCEEFLILPEATENSDPSWFGFPITIKPESGIDRVELLKFMDQYKIGTRLLFAGNLTRQPYFENVEYRVVGDLTNTDIIMNHTFWIGVYPGLSTDHLDFVIEKFEEFLGLNF</sequence>
<evidence type="ECO:0000256" key="3">
    <source>
        <dbReference type="ARBA" id="ARBA00037999"/>
    </source>
</evidence>
<dbReference type="CDD" id="cd00616">
    <property type="entry name" value="AHBA_syn"/>
    <property type="match status" value="1"/>
</dbReference>
<dbReference type="InterPro" id="IPR015424">
    <property type="entry name" value="PyrdxlP-dep_Trfase"/>
</dbReference>
<dbReference type="HOGENOM" id="CLU_033332_5_0_6"/>
<keyword evidence="5" id="KW-0808">Transferase</keyword>
<dbReference type="FunFam" id="3.40.640.10:FF:000079">
    <property type="entry name" value="LPS biosynthesis protein"/>
    <property type="match status" value="1"/>
</dbReference>
<dbReference type="Pfam" id="PF01041">
    <property type="entry name" value="DegT_DnrJ_EryC1"/>
    <property type="match status" value="1"/>
</dbReference>
<dbReference type="PANTHER" id="PTHR30244">
    <property type="entry name" value="TRANSAMINASE"/>
    <property type="match status" value="1"/>
</dbReference>
<dbReference type="KEGG" id="pin:Ping_0775"/>
<organism evidence="5 6">
    <name type="scientific">Psychromonas ingrahamii (strain DSM 17664 / CCUG 51855 / 37)</name>
    <dbReference type="NCBI Taxonomy" id="357804"/>
    <lineage>
        <taxon>Bacteria</taxon>
        <taxon>Pseudomonadati</taxon>
        <taxon>Pseudomonadota</taxon>
        <taxon>Gammaproteobacteria</taxon>
        <taxon>Alteromonadales</taxon>
        <taxon>Psychromonadaceae</taxon>
        <taxon>Psychromonas</taxon>
    </lineage>
</organism>
<dbReference type="GO" id="GO:0000271">
    <property type="term" value="P:polysaccharide biosynthetic process"/>
    <property type="evidence" value="ECO:0007669"/>
    <property type="project" value="TreeGrafter"/>
</dbReference>
<evidence type="ECO:0000313" key="6">
    <source>
        <dbReference type="Proteomes" id="UP000000639"/>
    </source>
</evidence>
<dbReference type="eggNOG" id="COG0399">
    <property type="taxonomic scope" value="Bacteria"/>
</dbReference>
<evidence type="ECO:0000256" key="1">
    <source>
        <dbReference type="ARBA" id="ARBA00001933"/>
    </source>
</evidence>
<dbReference type="NCBIfam" id="NF011936">
    <property type="entry name" value="PRK15407.1"/>
    <property type="match status" value="1"/>
</dbReference>
<dbReference type="EMBL" id="CP000510">
    <property type="protein sequence ID" value="ABM02622.1"/>
    <property type="molecule type" value="Genomic_DNA"/>
</dbReference>
<dbReference type="InterPro" id="IPR015422">
    <property type="entry name" value="PyrdxlP-dep_Trfase_small"/>
</dbReference>
<dbReference type="Proteomes" id="UP000000639">
    <property type="component" value="Chromosome"/>
</dbReference>
<dbReference type="PIRSF" id="PIRSF000390">
    <property type="entry name" value="PLP_StrS"/>
    <property type="match status" value="1"/>
</dbReference>
<evidence type="ECO:0000313" key="5">
    <source>
        <dbReference type="EMBL" id="ABM02622.1"/>
    </source>
</evidence>
<keyword evidence="6" id="KW-1185">Reference proteome</keyword>
<comment type="similarity">
    <text evidence="3 4">Belongs to the DegT/DnrJ/EryC1 family.</text>
</comment>
<dbReference type="InterPro" id="IPR015421">
    <property type="entry name" value="PyrdxlP-dep_Trfase_major"/>
</dbReference>
<keyword evidence="2 4" id="KW-0663">Pyridoxal phosphate</keyword>
<reference evidence="5 6" key="1">
    <citation type="submission" date="2007-01" db="EMBL/GenBank/DDBJ databases">
        <title>Complete sequence of Psychromonas ingrahamii 37.</title>
        <authorList>
            <consortium name="US DOE Joint Genome Institute"/>
            <person name="Copeland A."/>
            <person name="Lucas S."/>
            <person name="Lapidus A."/>
            <person name="Barry K."/>
            <person name="Detter J.C."/>
            <person name="Glavina del Rio T."/>
            <person name="Hammon N."/>
            <person name="Israni S."/>
            <person name="Dalin E."/>
            <person name="Tice H."/>
            <person name="Pitluck S."/>
            <person name="Thompson L.S."/>
            <person name="Brettin T."/>
            <person name="Bruce D."/>
            <person name="Han C."/>
            <person name="Tapia R."/>
            <person name="Schmutz J."/>
            <person name="Larimer F."/>
            <person name="Land M."/>
            <person name="Hauser L."/>
            <person name="Kyrpides N."/>
            <person name="Ivanova N."/>
            <person name="Staley J."/>
            <person name="Richardson P."/>
        </authorList>
    </citation>
    <scope>NUCLEOTIDE SEQUENCE [LARGE SCALE GENOMIC DNA]</scope>
    <source>
        <strain evidence="5 6">37</strain>
    </source>
</reference>
<dbReference type="OrthoDB" id="9804264at2"/>
<evidence type="ECO:0000256" key="4">
    <source>
        <dbReference type="RuleBase" id="RU004508"/>
    </source>
</evidence>
<dbReference type="Gene3D" id="3.40.640.10">
    <property type="entry name" value="Type I PLP-dependent aspartate aminotransferase-like (Major domain)"/>
    <property type="match status" value="1"/>
</dbReference>